<proteinExistence type="predicted"/>
<dbReference type="PANTHER" id="PTHR10953:SF102">
    <property type="entry name" value="ADENYLYLTRANSFERASE AND SULFURTRANSFERASE MOCS3"/>
    <property type="match status" value="1"/>
</dbReference>
<dbReference type="Gene3D" id="3.40.50.720">
    <property type="entry name" value="NAD(P)-binding Rossmann-like Domain"/>
    <property type="match status" value="1"/>
</dbReference>
<dbReference type="EMBL" id="KP211816">
    <property type="protein sequence ID" value="ANV79226.1"/>
    <property type="molecule type" value="Genomic_DNA"/>
</dbReference>
<dbReference type="InterPro" id="IPR000594">
    <property type="entry name" value="ThiF_NAD_FAD-bd"/>
</dbReference>
<dbReference type="Pfam" id="PF00899">
    <property type="entry name" value="ThiF"/>
    <property type="match status" value="1"/>
</dbReference>
<feature type="domain" description="THIF-type NAD/FAD binding fold" evidence="1">
    <location>
        <begin position="262"/>
        <end position="470"/>
    </location>
</feature>
<name>A0A1B1TAB9_9ARCH</name>
<dbReference type="GO" id="GO:0005737">
    <property type="term" value="C:cytoplasm"/>
    <property type="evidence" value="ECO:0007669"/>
    <property type="project" value="TreeGrafter"/>
</dbReference>
<dbReference type="GO" id="GO:0016779">
    <property type="term" value="F:nucleotidyltransferase activity"/>
    <property type="evidence" value="ECO:0007669"/>
    <property type="project" value="TreeGrafter"/>
</dbReference>
<dbReference type="PANTHER" id="PTHR10953">
    <property type="entry name" value="UBIQUITIN-ACTIVATING ENZYME E1"/>
    <property type="match status" value="1"/>
</dbReference>
<evidence type="ECO:0000259" key="1">
    <source>
        <dbReference type="Pfam" id="PF00899"/>
    </source>
</evidence>
<dbReference type="InterPro" id="IPR035985">
    <property type="entry name" value="Ubiquitin-activating_enz"/>
</dbReference>
<dbReference type="AlphaFoldDB" id="A0A1B1TAB9"/>
<organism evidence="2">
    <name type="scientific">uncultured Poseidoniia archaeon</name>
    <dbReference type="NCBI Taxonomy" id="1697135"/>
    <lineage>
        <taxon>Archaea</taxon>
        <taxon>Methanobacteriati</taxon>
        <taxon>Thermoplasmatota</taxon>
        <taxon>Candidatus Poseidoniia</taxon>
        <taxon>environmental samples</taxon>
    </lineage>
</organism>
<protein>
    <recommendedName>
        <fullName evidence="1">THIF-type NAD/FAD binding fold domain-containing protein</fullName>
    </recommendedName>
</protein>
<dbReference type="GO" id="GO:0004792">
    <property type="term" value="F:thiosulfate-cyanide sulfurtransferase activity"/>
    <property type="evidence" value="ECO:0007669"/>
    <property type="project" value="TreeGrafter"/>
</dbReference>
<reference evidence="2" key="2">
    <citation type="submission" date="2016-12" db="EMBL/GenBank/DDBJ databases">
        <authorList>
            <person name="Song W.-J."/>
            <person name="Kurnit D.M."/>
        </authorList>
    </citation>
    <scope>NUCLEOTIDE SEQUENCE</scope>
</reference>
<dbReference type="SUPFAM" id="SSF69572">
    <property type="entry name" value="Activating enzymes of the ubiquitin-like proteins"/>
    <property type="match status" value="1"/>
</dbReference>
<sequence>MKTSRFLRQKGLIDQRGLICKNILLSGSTIGVSNLLVLLDQIGFGHGTGSITIFAPSNPPKSPFIALSQPNVKTWHELADNYCQNITITDVIDSQYKFDYHLSINPTEDHQANLYSYFIGPRAKISRKYLPIEVNEEHILQQATSVIAATAMIHQMLEDLQLLSKAKISDAWVTVTCRIESTDIDEVKEQIFGLNGELLDFSPSSDGLAILARYRIRKDIGIDPYDFLNREMVISEKSDLISEDIGIVPWDDLENGLNQTWAIDNPKFLVLGAGALGSWSMPLLCHAISNGQIDIVDGDDEIEIHNLNRQLLYGDDDIGLPKAEIASKKISSINESIIVNYYQEYLNPRHISSPECDIEFDDLDFESSNLPQIIRDSDIYFSCLDNMLARKMLSDAATIYDKPMINGATEAFAGIAEQLGENTSCMVCRYGRETATSTEVVSCTEEGERPIASIVTSSAWTGAMMAALGMIHFHPSVNLSKLRYTLDDGKISSITAEKPPWFSEDCIYHI</sequence>
<dbReference type="GO" id="GO:0008641">
    <property type="term" value="F:ubiquitin-like modifier activating enzyme activity"/>
    <property type="evidence" value="ECO:0007669"/>
    <property type="project" value="InterPro"/>
</dbReference>
<reference evidence="2" key="1">
    <citation type="journal article" date="2015" name="ISME J.">
        <title>A new class of marine Euryarchaeota group II from the Mediterranean deep chlorophyll maximum.</title>
        <authorList>
            <person name="Martin-Cuadrado A.B."/>
            <person name="Garcia-Heredia I."/>
            <person name="Molto A.G."/>
            <person name="Lopez-Ubeda R."/>
            <person name="Kimes N."/>
            <person name="Lopez-Garcia P."/>
            <person name="Moreira D."/>
            <person name="Rodriguez-Valera F."/>
        </authorList>
    </citation>
    <scope>NUCLEOTIDE SEQUENCE</scope>
</reference>
<evidence type="ECO:0000313" key="2">
    <source>
        <dbReference type="EMBL" id="ANV79226.1"/>
    </source>
</evidence>
<dbReference type="InterPro" id="IPR045886">
    <property type="entry name" value="ThiF/MoeB/HesA"/>
</dbReference>
<accession>A0A1B1TAB9</accession>